<dbReference type="Gene3D" id="2.40.128.110">
    <property type="entry name" value="Lipid/polyisoprenoid-binding, YceI-like"/>
    <property type="match status" value="1"/>
</dbReference>
<dbReference type="RefSeq" id="WP_041121268.1">
    <property type="nucleotide sequence ID" value="NZ_JXRQ01000011.1"/>
</dbReference>
<dbReference type="PANTHER" id="PTHR34406">
    <property type="entry name" value="PROTEIN YCEI"/>
    <property type="match status" value="1"/>
</dbReference>
<dbReference type="SMART" id="SM00867">
    <property type="entry name" value="YceI"/>
    <property type="match status" value="1"/>
</dbReference>
<dbReference type="STRING" id="135826.KP77_05850"/>
<dbReference type="InterPro" id="IPR036761">
    <property type="entry name" value="TTHA0802/YceI-like_sf"/>
</dbReference>
<protein>
    <recommendedName>
        <fullName evidence="2">Lipid/polyisoprenoid-binding YceI-like domain-containing protein</fullName>
    </recommendedName>
</protein>
<proteinExistence type="inferred from homology"/>
<dbReference type="SUPFAM" id="SSF101874">
    <property type="entry name" value="YceI-like"/>
    <property type="match status" value="1"/>
</dbReference>
<dbReference type="Pfam" id="PF04264">
    <property type="entry name" value="YceI"/>
    <property type="match status" value="1"/>
</dbReference>
<comment type="similarity">
    <text evidence="1">Belongs to the UPF0312 family.</text>
</comment>
<sequence>MTNSTAKKWAVDTAHSSVDFSVKHMMISKVKGSFHEFNADVAADPQDLTGADISFSIKVDSIDTRSQDRDNHLRSADFFEVEKYPEITFRSTDIKKIGEDEYEMTGDVTIKDVTRQETFKVEYEGSGQDPWGNQKVGFTADGKINRKNYGLTWNQTLETGGVLVGEDIKINLQIQAQEA</sequence>
<dbReference type="AlphaFoldDB" id="A0A0C2W962"/>
<dbReference type="PANTHER" id="PTHR34406:SF1">
    <property type="entry name" value="PROTEIN YCEI"/>
    <property type="match status" value="1"/>
</dbReference>
<comment type="caution">
    <text evidence="3">The sequence shown here is derived from an EMBL/GenBank/DDBJ whole genome shotgun (WGS) entry which is preliminary data.</text>
</comment>
<dbReference type="PATRIC" id="fig|135826.4.peg.580"/>
<gene>
    <name evidence="3" type="ORF">KP77_05850</name>
</gene>
<dbReference type="Proteomes" id="UP000031950">
    <property type="component" value="Unassembled WGS sequence"/>
</dbReference>
<reference evidence="3 4" key="1">
    <citation type="submission" date="2015-01" db="EMBL/GenBank/DDBJ databases">
        <title>Genome sequence of Jeotgalibacillus alimentarius.</title>
        <authorList>
            <person name="Goh K.M."/>
            <person name="Chan K.-G."/>
            <person name="Yaakop A.S."/>
            <person name="Ee R."/>
            <person name="Gan H.M."/>
            <person name="Chan C.S."/>
        </authorList>
    </citation>
    <scope>NUCLEOTIDE SEQUENCE [LARGE SCALE GENOMIC DNA]</scope>
    <source>
        <strain evidence="3 4">YKJ-13</strain>
    </source>
</reference>
<keyword evidence="4" id="KW-1185">Reference proteome</keyword>
<feature type="domain" description="Lipid/polyisoprenoid-binding YceI-like" evidence="2">
    <location>
        <begin position="8"/>
        <end position="177"/>
    </location>
</feature>
<name>A0A0C2W962_9BACL</name>
<organism evidence="3 4">
    <name type="scientific">Jeotgalibacillus alimentarius</name>
    <dbReference type="NCBI Taxonomy" id="135826"/>
    <lineage>
        <taxon>Bacteria</taxon>
        <taxon>Bacillati</taxon>
        <taxon>Bacillota</taxon>
        <taxon>Bacilli</taxon>
        <taxon>Bacillales</taxon>
        <taxon>Caryophanaceae</taxon>
        <taxon>Jeotgalibacillus</taxon>
    </lineage>
</organism>
<evidence type="ECO:0000313" key="4">
    <source>
        <dbReference type="Proteomes" id="UP000031950"/>
    </source>
</evidence>
<dbReference type="EMBL" id="JXRQ01000011">
    <property type="protein sequence ID" value="KIL52558.1"/>
    <property type="molecule type" value="Genomic_DNA"/>
</dbReference>
<evidence type="ECO:0000256" key="1">
    <source>
        <dbReference type="ARBA" id="ARBA00008812"/>
    </source>
</evidence>
<evidence type="ECO:0000313" key="3">
    <source>
        <dbReference type="EMBL" id="KIL52558.1"/>
    </source>
</evidence>
<evidence type="ECO:0000259" key="2">
    <source>
        <dbReference type="SMART" id="SM00867"/>
    </source>
</evidence>
<accession>A0A0C2W962</accession>
<dbReference type="InterPro" id="IPR007372">
    <property type="entry name" value="Lipid/polyisoprenoid-bd_YceI"/>
</dbReference>
<dbReference type="OrthoDB" id="9811006at2"/>